<comment type="catalytic activity">
    <reaction evidence="1 5">
        <text>Hydrolysis of terminal, non-reducing alpha-D-galactose residues in alpha-D-galactosides, including galactose oligosaccharides, galactomannans and galactolipids.</text>
        <dbReference type="EC" id="3.2.1.22"/>
    </reaction>
</comment>
<dbReference type="InterPro" id="IPR013785">
    <property type="entry name" value="Aldolase_TIM"/>
</dbReference>
<gene>
    <name evidence="10" type="ORF">CTER_2569</name>
</gene>
<dbReference type="AlphaFoldDB" id="S0FSL1"/>
<feature type="binding site" evidence="7">
    <location>
        <begin position="447"/>
        <end position="451"/>
    </location>
    <ligand>
        <name>substrate</name>
    </ligand>
</feature>
<sequence>MIVFHENKKLFHLSTRGMSYIFGVGGYLQNLYWGEPVNAEDCVELMEVNFHSSFDPDTNLDREEFTCWNGRSFAEPCLKLQQGVESVVFTEFAGWEIFNRQDRVQTLRITLEDKVREFQLILEYVVYEELDIISRKAILNNIGSPLMIENFQSAALSLPQLERPFMRYVTGKWAGEFVINDAPVNTGVFTMQSKRGMTGPHFNPSFAVYEEGATEQNGNVWFGQLAYSGNWKISVEKTIFDNIRVTGGMNDSDFFKTLGQGESLETPEFFFGFSDGGFGGMSRKLHSFQKAHITTTSKPRRVLYNSWEATTFDVNVKEQMKLADKAASMGVELFVVDDGWFGERHGDNAGLGDWTPNAGKFPNGLGELISYVNGLGMDFGIWVEPEAVNPDSCLFRAHPDWIYHIDGVEPMQSRNQYVLNISLKEVREYLLDMLRSLLAQNNISFLKWDMNRMITDLGSCDGVDHRELWRAHVDALYEIWDTLRREFPQVELETCAGGGGRIDLGILKYADQSWPSDNTDPYERLFIQEGFTNFYNPGIMMCWVTDTHPSYRRSGRRDISYKFRSAMCGGLGIGSNIGNLTAEELSLYTSHIDEYKSIRHIVQNGRLYRLLSPGNSPVSAVQYISESDEESVVFAFLHSQKFGDPCKRLKLQGLSKNSRYLVQAAGSEESNRIYYGSTLMHIGLPLSLKGDFDSALLQIKKLEE</sequence>
<evidence type="ECO:0000256" key="3">
    <source>
        <dbReference type="ARBA" id="ARBA00022801"/>
    </source>
</evidence>
<dbReference type="Pfam" id="PF02065">
    <property type="entry name" value="Melibiase"/>
    <property type="match status" value="1"/>
</dbReference>
<dbReference type="PANTHER" id="PTHR43053:SF3">
    <property type="entry name" value="ALPHA-GALACTOSIDASE C-RELATED"/>
    <property type="match status" value="1"/>
</dbReference>
<keyword evidence="4 5" id="KW-0326">Glycosidase</keyword>
<protein>
    <recommendedName>
        <fullName evidence="2 5">Alpha-galactosidase</fullName>
        <ecNumber evidence="2 5">3.2.1.22</ecNumber>
    </recommendedName>
</protein>
<feature type="binding site" evidence="7">
    <location>
        <position position="495"/>
    </location>
    <ligand>
        <name>substrate</name>
    </ligand>
</feature>
<dbReference type="Pfam" id="PF16875">
    <property type="entry name" value="Glyco_hydro_36N"/>
    <property type="match status" value="1"/>
</dbReference>
<feature type="domain" description="Glycosyl hydrolase family 36 C-terminal" evidence="8">
    <location>
        <begin position="619"/>
        <end position="697"/>
    </location>
</feature>
<dbReference type="STRING" id="1195236.CTER_2569"/>
<dbReference type="PIRSF" id="PIRSF005536">
    <property type="entry name" value="Agal"/>
    <property type="match status" value="1"/>
</dbReference>
<evidence type="ECO:0000256" key="6">
    <source>
        <dbReference type="PIRSR" id="PIRSR005536-1"/>
    </source>
</evidence>
<evidence type="ECO:0000256" key="5">
    <source>
        <dbReference type="PIRNR" id="PIRNR005536"/>
    </source>
</evidence>
<dbReference type="eggNOG" id="COG3345">
    <property type="taxonomic scope" value="Bacteria"/>
</dbReference>
<dbReference type="PRINTS" id="PR00743">
    <property type="entry name" value="GLHYDRLASE36"/>
</dbReference>
<name>S0FSL1_RUMCE</name>
<dbReference type="FunFam" id="3.20.20.70:FF:000118">
    <property type="entry name" value="Alpha-galactosidase"/>
    <property type="match status" value="1"/>
</dbReference>
<evidence type="ECO:0000313" key="10">
    <source>
        <dbReference type="EMBL" id="EMS71498.1"/>
    </source>
</evidence>
<dbReference type="GO" id="GO:0016052">
    <property type="term" value="P:carbohydrate catabolic process"/>
    <property type="evidence" value="ECO:0007669"/>
    <property type="project" value="InterPro"/>
</dbReference>
<evidence type="ECO:0000256" key="4">
    <source>
        <dbReference type="ARBA" id="ARBA00023295"/>
    </source>
</evidence>
<evidence type="ECO:0000256" key="2">
    <source>
        <dbReference type="ARBA" id="ARBA00012755"/>
    </source>
</evidence>
<dbReference type="InterPro" id="IPR038417">
    <property type="entry name" value="Alpga-gal_N_sf"/>
</dbReference>
<evidence type="ECO:0000256" key="1">
    <source>
        <dbReference type="ARBA" id="ARBA00001255"/>
    </source>
</evidence>
<feature type="active site" description="Nucleophile" evidence="6">
    <location>
        <position position="449"/>
    </location>
</feature>
<feature type="active site" description="Proton donor" evidence="6">
    <location>
        <position position="517"/>
    </location>
</feature>
<evidence type="ECO:0000259" key="8">
    <source>
        <dbReference type="Pfam" id="PF16874"/>
    </source>
</evidence>
<dbReference type="PATRIC" id="fig|1195236.3.peg.2886"/>
<evidence type="ECO:0000313" key="11">
    <source>
        <dbReference type="Proteomes" id="UP000014155"/>
    </source>
</evidence>
<keyword evidence="3 5" id="KW-0378">Hydrolase</keyword>
<dbReference type="InterPro" id="IPR050985">
    <property type="entry name" value="Alpha-glycosidase_related"/>
</dbReference>
<dbReference type="Gene3D" id="2.60.40.1180">
    <property type="entry name" value="Golgi alpha-mannosidase II"/>
    <property type="match status" value="1"/>
</dbReference>
<comment type="similarity">
    <text evidence="5">Belongs to the glycosyl hydrolase.</text>
</comment>
<dbReference type="Pfam" id="PF16874">
    <property type="entry name" value="Glyco_hydro_36C"/>
    <property type="match status" value="1"/>
</dbReference>
<reference evidence="10 11" key="1">
    <citation type="journal article" date="2013" name="Genome Announc.">
        <title>Draft Genome Sequence of the Cellulolytic, Mesophilic, Anaerobic Bacterium Clostridium termitidis Strain CT1112 (DSM 5398).</title>
        <authorList>
            <person name="Lal S."/>
            <person name="Ramachandran U."/>
            <person name="Zhang X."/>
            <person name="Munir R."/>
            <person name="Sparling R."/>
            <person name="Levin D.B."/>
        </authorList>
    </citation>
    <scope>NUCLEOTIDE SEQUENCE [LARGE SCALE GENOMIC DNA]</scope>
    <source>
        <strain evidence="10 11">CT1112</strain>
    </source>
</reference>
<dbReference type="EC" id="3.2.1.22" evidence="2 5"/>
<dbReference type="RefSeq" id="WP_004626240.1">
    <property type="nucleotide sequence ID" value="NZ_AORV01000036.1"/>
</dbReference>
<dbReference type="GO" id="GO:0004557">
    <property type="term" value="F:alpha-galactosidase activity"/>
    <property type="evidence" value="ECO:0007669"/>
    <property type="project" value="UniProtKB-UniRule"/>
</dbReference>
<dbReference type="InterPro" id="IPR013780">
    <property type="entry name" value="Glyco_hydro_b"/>
</dbReference>
<dbReference type="EMBL" id="AORV01000036">
    <property type="protein sequence ID" value="EMS71498.1"/>
    <property type="molecule type" value="Genomic_DNA"/>
</dbReference>
<dbReference type="Proteomes" id="UP000014155">
    <property type="component" value="Unassembled WGS sequence"/>
</dbReference>
<feature type="binding site" evidence="7">
    <location>
        <position position="517"/>
    </location>
    <ligand>
        <name>substrate</name>
    </ligand>
</feature>
<dbReference type="InterPro" id="IPR017853">
    <property type="entry name" value="GH"/>
</dbReference>
<dbReference type="Gene3D" id="3.20.20.70">
    <property type="entry name" value="Aldolase class I"/>
    <property type="match status" value="1"/>
</dbReference>
<feature type="binding site" evidence="7">
    <location>
        <position position="414"/>
    </location>
    <ligand>
        <name>substrate</name>
    </ligand>
</feature>
<dbReference type="InterPro" id="IPR031704">
    <property type="entry name" value="Glyco_hydro_36_N"/>
</dbReference>
<evidence type="ECO:0000256" key="7">
    <source>
        <dbReference type="PIRSR" id="PIRSR005536-2"/>
    </source>
</evidence>
<comment type="caution">
    <text evidence="10">The sequence shown here is derived from an EMBL/GenBank/DDBJ whole genome shotgun (WGS) entry which is preliminary data.</text>
</comment>
<feature type="binding site" evidence="7">
    <location>
        <position position="173"/>
    </location>
    <ligand>
        <name>substrate</name>
    </ligand>
</feature>
<dbReference type="InterPro" id="IPR002252">
    <property type="entry name" value="Glyco_hydro_36"/>
</dbReference>
<keyword evidence="11" id="KW-1185">Reference proteome</keyword>
<dbReference type="Gene3D" id="2.70.98.60">
    <property type="entry name" value="alpha-galactosidase from lactobacil brevis"/>
    <property type="match status" value="1"/>
</dbReference>
<organism evidence="10 11">
    <name type="scientific">Ruminiclostridium cellobioparum subsp. termitidis CT1112</name>
    <dbReference type="NCBI Taxonomy" id="1195236"/>
    <lineage>
        <taxon>Bacteria</taxon>
        <taxon>Bacillati</taxon>
        <taxon>Bacillota</taxon>
        <taxon>Clostridia</taxon>
        <taxon>Eubacteriales</taxon>
        <taxon>Oscillospiraceae</taxon>
        <taxon>Ruminiclostridium</taxon>
    </lineage>
</organism>
<feature type="domain" description="Glycosyl hydrolase family 36 N-terminal" evidence="9">
    <location>
        <begin position="26"/>
        <end position="254"/>
    </location>
</feature>
<feature type="binding site" evidence="7">
    <location>
        <begin position="337"/>
        <end position="338"/>
    </location>
    <ligand>
        <name>substrate</name>
    </ligand>
</feature>
<accession>S0FSL1</accession>
<dbReference type="CDD" id="cd14791">
    <property type="entry name" value="GH36"/>
    <property type="match status" value="1"/>
</dbReference>
<dbReference type="PANTHER" id="PTHR43053">
    <property type="entry name" value="GLYCOSIDASE FAMILY 31"/>
    <property type="match status" value="1"/>
</dbReference>
<dbReference type="SUPFAM" id="SSF51445">
    <property type="entry name" value="(Trans)glycosidases"/>
    <property type="match status" value="1"/>
</dbReference>
<evidence type="ECO:0000259" key="9">
    <source>
        <dbReference type="Pfam" id="PF16875"/>
    </source>
</evidence>
<dbReference type="InterPro" id="IPR031705">
    <property type="entry name" value="Glyco_hydro_36_C"/>
</dbReference>
<proteinExistence type="inferred from homology"/>